<evidence type="ECO:0000256" key="6">
    <source>
        <dbReference type="ARBA" id="ARBA00023136"/>
    </source>
</evidence>
<reference evidence="9 10" key="1">
    <citation type="journal article" date="2014" name="Int. J. Syst. Evol. Microbiol.">
        <title>Complete genome sequence of Corynebacterium casei LMG S-19264T (=DSM 44701T), isolated from a smear-ripened cheese.</title>
        <authorList>
            <consortium name="US DOE Joint Genome Institute (JGI-PGF)"/>
            <person name="Walter F."/>
            <person name="Albersmeier A."/>
            <person name="Kalinowski J."/>
            <person name="Ruckert C."/>
        </authorList>
    </citation>
    <scope>NUCLEOTIDE SEQUENCE [LARGE SCALE GENOMIC DNA]</scope>
    <source>
        <strain evidence="9 10">CGMCC 4.7206</strain>
    </source>
</reference>
<comment type="subcellular location">
    <subcellularLocation>
        <location evidence="1">Cell membrane</location>
        <topology evidence="1">Multi-pass membrane protein</topology>
    </subcellularLocation>
</comment>
<dbReference type="AlphaFoldDB" id="A0A917ND37"/>
<name>A0A917ND37_9PSEU</name>
<feature type="transmembrane region" description="Helical" evidence="7">
    <location>
        <begin position="7"/>
        <end position="25"/>
    </location>
</feature>
<keyword evidence="6 7" id="KW-0472">Membrane</keyword>
<organism evidence="9 10">
    <name type="scientific">Saccharopolyspora thermophila</name>
    <dbReference type="NCBI Taxonomy" id="89367"/>
    <lineage>
        <taxon>Bacteria</taxon>
        <taxon>Bacillati</taxon>
        <taxon>Actinomycetota</taxon>
        <taxon>Actinomycetes</taxon>
        <taxon>Pseudonocardiales</taxon>
        <taxon>Pseudonocardiaceae</taxon>
        <taxon>Saccharopolyspora</taxon>
    </lineage>
</organism>
<dbReference type="Pfam" id="PF07681">
    <property type="entry name" value="DoxX"/>
    <property type="match status" value="1"/>
</dbReference>
<reference evidence="8" key="4">
    <citation type="submission" date="2023-12" db="EMBL/GenBank/DDBJ databases">
        <authorList>
            <person name="Sun Q."/>
            <person name="Inoue M."/>
        </authorList>
    </citation>
    <scope>NUCLEOTIDE SEQUENCE</scope>
    <source>
        <strain evidence="8">JCM 10664</strain>
    </source>
</reference>
<proteinExistence type="inferred from homology"/>
<accession>A0A917ND37</accession>
<comment type="similarity">
    <text evidence="2">Belongs to the DoxX family.</text>
</comment>
<reference evidence="9" key="3">
    <citation type="submission" date="2020-09" db="EMBL/GenBank/DDBJ databases">
        <authorList>
            <person name="Sun Q."/>
            <person name="Zhou Y."/>
        </authorList>
    </citation>
    <scope>NUCLEOTIDE SEQUENCE</scope>
    <source>
        <strain evidence="9">CGMCC 4.7206</strain>
    </source>
</reference>
<evidence type="ECO:0000313" key="9">
    <source>
        <dbReference type="EMBL" id="GGI91100.1"/>
    </source>
</evidence>
<dbReference type="InterPro" id="IPR032808">
    <property type="entry name" value="DoxX"/>
</dbReference>
<keyword evidence="4 7" id="KW-0812">Transmembrane</keyword>
<evidence type="ECO:0000313" key="11">
    <source>
        <dbReference type="Proteomes" id="UP001500220"/>
    </source>
</evidence>
<evidence type="ECO:0000256" key="3">
    <source>
        <dbReference type="ARBA" id="ARBA00022475"/>
    </source>
</evidence>
<evidence type="ECO:0000313" key="8">
    <source>
        <dbReference type="EMBL" id="GAA0529419.1"/>
    </source>
</evidence>
<dbReference type="Proteomes" id="UP000597989">
    <property type="component" value="Unassembled WGS sequence"/>
</dbReference>
<dbReference type="PANTHER" id="PTHR33452">
    <property type="entry name" value="OXIDOREDUCTASE CATD-RELATED"/>
    <property type="match status" value="1"/>
</dbReference>
<sequence length="142" mass="14745">MNVLRDLFAFVGRLGIGIILFAHGWQKVVDIGMGGVVQGFAQFGIPLPAVSAWYVALVELIGGALMILGFLLPLVGLLVAVAMGGAVVLVHLPHGLFAPMGFELPLAIGVAALALGFNGGRWSIDHALLGRRRAVEPVPSAS</sequence>
<feature type="transmembrane region" description="Helical" evidence="7">
    <location>
        <begin position="67"/>
        <end position="92"/>
    </location>
</feature>
<evidence type="ECO:0000256" key="5">
    <source>
        <dbReference type="ARBA" id="ARBA00022989"/>
    </source>
</evidence>
<evidence type="ECO:0000256" key="4">
    <source>
        <dbReference type="ARBA" id="ARBA00022692"/>
    </source>
</evidence>
<keyword evidence="11" id="KW-1185">Reference proteome</keyword>
<dbReference type="InterPro" id="IPR051907">
    <property type="entry name" value="DoxX-like_oxidoreductase"/>
</dbReference>
<evidence type="ECO:0000256" key="7">
    <source>
        <dbReference type="SAM" id="Phobius"/>
    </source>
</evidence>
<evidence type="ECO:0000256" key="1">
    <source>
        <dbReference type="ARBA" id="ARBA00004651"/>
    </source>
</evidence>
<evidence type="ECO:0000256" key="2">
    <source>
        <dbReference type="ARBA" id="ARBA00006679"/>
    </source>
</evidence>
<dbReference type="EMBL" id="BAAAHC010000013">
    <property type="protein sequence ID" value="GAA0529419.1"/>
    <property type="molecule type" value="Genomic_DNA"/>
</dbReference>
<gene>
    <name evidence="8" type="ORF">GCM10009545_34780</name>
    <name evidence="9" type="ORF">GCM10011581_30140</name>
</gene>
<feature type="transmembrane region" description="Helical" evidence="7">
    <location>
        <begin position="31"/>
        <end position="55"/>
    </location>
</feature>
<feature type="transmembrane region" description="Helical" evidence="7">
    <location>
        <begin position="104"/>
        <end position="124"/>
    </location>
</feature>
<evidence type="ECO:0000313" key="10">
    <source>
        <dbReference type="Proteomes" id="UP000597989"/>
    </source>
</evidence>
<dbReference type="GO" id="GO:0005886">
    <property type="term" value="C:plasma membrane"/>
    <property type="evidence" value="ECO:0007669"/>
    <property type="project" value="UniProtKB-SubCell"/>
</dbReference>
<keyword evidence="3" id="KW-1003">Cell membrane</keyword>
<comment type="caution">
    <text evidence="9">The sequence shown here is derived from an EMBL/GenBank/DDBJ whole genome shotgun (WGS) entry which is preliminary data.</text>
</comment>
<dbReference type="EMBL" id="BMMT01000010">
    <property type="protein sequence ID" value="GGI91100.1"/>
    <property type="molecule type" value="Genomic_DNA"/>
</dbReference>
<dbReference type="Proteomes" id="UP001500220">
    <property type="component" value="Unassembled WGS sequence"/>
</dbReference>
<dbReference type="PANTHER" id="PTHR33452:SF1">
    <property type="entry name" value="INNER MEMBRANE PROTEIN YPHA-RELATED"/>
    <property type="match status" value="1"/>
</dbReference>
<keyword evidence="5 7" id="KW-1133">Transmembrane helix</keyword>
<protein>
    <submittedName>
        <fullName evidence="8">DoxX family protein</fullName>
    </submittedName>
    <submittedName>
        <fullName evidence="9">Membrane protein</fullName>
    </submittedName>
</protein>
<dbReference type="RefSeq" id="WP_188988084.1">
    <property type="nucleotide sequence ID" value="NZ_BAAAHC010000013.1"/>
</dbReference>
<reference evidence="8 11" key="2">
    <citation type="journal article" date="2019" name="Int. J. Syst. Evol. Microbiol.">
        <title>The Global Catalogue of Microorganisms (GCM) 10K type strain sequencing project: providing services to taxonomists for standard genome sequencing and annotation.</title>
        <authorList>
            <consortium name="The Broad Institute Genomics Platform"/>
            <consortium name="The Broad Institute Genome Sequencing Center for Infectious Disease"/>
            <person name="Wu L."/>
            <person name="Ma J."/>
        </authorList>
    </citation>
    <scope>NUCLEOTIDE SEQUENCE [LARGE SCALE GENOMIC DNA]</scope>
    <source>
        <strain evidence="8 11">JCM 10664</strain>
    </source>
</reference>